<dbReference type="Proteomes" id="UP001430848">
    <property type="component" value="Unassembled WGS sequence"/>
</dbReference>
<dbReference type="Pfam" id="PF22942">
    <property type="entry name" value="DUF7025"/>
    <property type="match status" value="1"/>
</dbReference>
<dbReference type="Gene3D" id="3.40.50.300">
    <property type="entry name" value="P-loop containing nucleotide triphosphate hydrolases"/>
    <property type="match status" value="1"/>
</dbReference>
<organism evidence="3 4">
    <name type="scientific">Diaporthe eres</name>
    <name type="common">Phomopsis oblonga</name>
    <dbReference type="NCBI Taxonomy" id="83184"/>
    <lineage>
        <taxon>Eukaryota</taxon>
        <taxon>Fungi</taxon>
        <taxon>Dikarya</taxon>
        <taxon>Ascomycota</taxon>
        <taxon>Pezizomycotina</taxon>
        <taxon>Sordariomycetes</taxon>
        <taxon>Sordariomycetidae</taxon>
        <taxon>Diaporthales</taxon>
        <taxon>Diaporthaceae</taxon>
        <taxon>Diaporthe</taxon>
        <taxon>Diaporthe eres species complex</taxon>
    </lineage>
</organism>
<name>A0ABR1NTW5_DIAER</name>
<dbReference type="PANTHER" id="PTHR46411">
    <property type="entry name" value="FAMILY ATPASE, PUTATIVE-RELATED"/>
    <property type="match status" value="1"/>
</dbReference>
<keyword evidence="4" id="KW-1185">Reference proteome</keyword>
<dbReference type="InterPro" id="IPR056599">
    <property type="entry name" value="AAA_lid_fung"/>
</dbReference>
<feature type="region of interest" description="Disordered" evidence="1">
    <location>
        <begin position="23"/>
        <end position="88"/>
    </location>
</feature>
<dbReference type="InterPro" id="IPR003593">
    <property type="entry name" value="AAA+_ATPase"/>
</dbReference>
<feature type="compositionally biased region" description="Acidic residues" evidence="1">
    <location>
        <begin position="77"/>
        <end position="88"/>
    </location>
</feature>
<evidence type="ECO:0000256" key="1">
    <source>
        <dbReference type="SAM" id="MobiDB-lite"/>
    </source>
</evidence>
<dbReference type="InterPro" id="IPR054289">
    <property type="entry name" value="DUF7025"/>
</dbReference>
<feature type="region of interest" description="Disordered" evidence="1">
    <location>
        <begin position="202"/>
        <end position="244"/>
    </location>
</feature>
<reference evidence="3 4" key="1">
    <citation type="submission" date="2024-02" db="EMBL/GenBank/DDBJ databases">
        <title>De novo assembly and annotation of 12 fungi associated with fruit tree decline syndrome in Ontario, Canada.</title>
        <authorList>
            <person name="Sulman M."/>
            <person name="Ellouze W."/>
            <person name="Ilyukhin E."/>
        </authorList>
    </citation>
    <scope>NUCLEOTIDE SEQUENCE [LARGE SCALE GENOMIC DNA]</scope>
    <source>
        <strain evidence="3 4">M169</strain>
    </source>
</reference>
<dbReference type="InterPro" id="IPR003959">
    <property type="entry name" value="ATPase_AAA_core"/>
</dbReference>
<evidence type="ECO:0000313" key="4">
    <source>
        <dbReference type="Proteomes" id="UP001430848"/>
    </source>
</evidence>
<accession>A0ABR1NTW5</accession>
<proteinExistence type="predicted"/>
<dbReference type="EMBL" id="JAKNSF020000111">
    <property type="protein sequence ID" value="KAK7714946.1"/>
    <property type="molecule type" value="Genomic_DNA"/>
</dbReference>
<evidence type="ECO:0000259" key="2">
    <source>
        <dbReference type="SMART" id="SM00382"/>
    </source>
</evidence>
<dbReference type="Pfam" id="PF23232">
    <property type="entry name" value="AAA_lid_13"/>
    <property type="match status" value="1"/>
</dbReference>
<sequence>MENRTRLNIDINLISDLFENLSDSSFESESSHSDGGDSSGNDSKGDNPNSPTESRDDRSDDSEYDSSSSGSDHDSSDGYDDDEEDDVDFNFEPDKFDRRLLRLIIKALEQFNKDLEAEVEALPFHELQTENRSELESCLVSFYSKLRDQASSCLHTFYGPKSYEFNRLLRLAISIEERRAQKSFNKLWTKCCDERVPHFTRRPQPALRSFRPPQQLQQPPKLQEQELIDPGSEPKNAQQIDKDIRASDAKRVWSHITISRDQTRASDFAKELLKIFRISNRNQAAENSNTNYYPHPRQGGFSNPGPIQRGSPTRHLAPSQLEREGAVFSPPDAYFEPALVSAPSANNVDFDENIMSQPGLATKIRELPQTKTSGKLSTPEINGSNSGFHMPGPVSEAQPAMDGSLDQLMGRLASLETENRDLKEAKRNLARPETVYFIQVERRAPVPYLAFLDEPSWAVGPGGEFALKSQFGVHDINGFLRQKNDVAFVINKYYDIGHQDQEVRAAIRDKRPLPRAQCSRETVRLQSFEMVQAAEEFISQQPNFAEEFPGLNITNGVGAPYLFWYYYRSQNALDELSPTSLAAMKLLTSWIEENYGELYDLVEDQLKRGVISAKTIKFLVKPGDVVVWKEKRDLMAAVAESWPLVRKLPQAWQGFSLDSRRDEWGTKNKEDEAIPLWKSSVKCWEYGFDGSFYRRARELEISFAAENQETEVPIAKLSANPLQYAPEAWKKTLDARGRMSWSCRHQRIASYEDDRGLYGNSERFMIDFHTYEQLHSDSNSFKKSYPTIDDPNVKRMDPEAMASDDPPPVPDLYVFPNSIPAYNLRSKKWVDLEVDKIRDVSWNKKSFEHLVVDIETKDLIQALITNQIARGQGTDTIDGKGNGLIILLHGGPGTGKTFTAESVAEMAEKPLFRVTCGDIGTKPEEVEKYLESVLHLGKNWGCVVLLDEADVFLEQRTLTDLERNALVSVFLRVLEYYEGILILTSNRVGTFDEAFKSRIQLSLHYENLTEGQRGRIWKNFLTRLKDLERQSATGAVNGDSLILDKGSNSMGIDFDDVECYLSDLARVELNGRQIRNAITTARQLAKFKGELMAYHHLRHVIKVSSKFDSYLKNVQEGYSDDQIARGGGIR</sequence>
<feature type="domain" description="AAA+ ATPase" evidence="2">
    <location>
        <begin position="882"/>
        <end position="1009"/>
    </location>
</feature>
<dbReference type="SUPFAM" id="SSF52540">
    <property type="entry name" value="P-loop containing nucleoside triphosphate hydrolases"/>
    <property type="match status" value="1"/>
</dbReference>
<dbReference type="PANTHER" id="PTHR46411:SF2">
    <property type="entry name" value="AAA+ ATPASE DOMAIN-CONTAINING PROTEIN"/>
    <property type="match status" value="1"/>
</dbReference>
<dbReference type="Pfam" id="PF00004">
    <property type="entry name" value="AAA"/>
    <property type="match status" value="1"/>
</dbReference>
<gene>
    <name evidence="3" type="ORF">SLS63_011541</name>
</gene>
<feature type="compositionally biased region" description="Low complexity" evidence="1">
    <location>
        <begin position="212"/>
        <end position="222"/>
    </location>
</feature>
<evidence type="ECO:0000313" key="3">
    <source>
        <dbReference type="EMBL" id="KAK7714946.1"/>
    </source>
</evidence>
<dbReference type="CDD" id="cd19481">
    <property type="entry name" value="RecA-like_protease"/>
    <property type="match status" value="1"/>
</dbReference>
<feature type="compositionally biased region" description="Low complexity" evidence="1">
    <location>
        <begin position="39"/>
        <end position="50"/>
    </location>
</feature>
<comment type="caution">
    <text evidence="3">The sequence shown here is derived from an EMBL/GenBank/DDBJ whole genome shotgun (WGS) entry which is preliminary data.</text>
</comment>
<dbReference type="SMART" id="SM00382">
    <property type="entry name" value="AAA"/>
    <property type="match status" value="1"/>
</dbReference>
<protein>
    <recommendedName>
        <fullName evidence="2">AAA+ ATPase domain-containing protein</fullName>
    </recommendedName>
</protein>
<feature type="region of interest" description="Disordered" evidence="1">
    <location>
        <begin position="286"/>
        <end position="318"/>
    </location>
</feature>
<dbReference type="InterPro" id="IPR027417">
    <property type="entry name" value="P-loop_NTPase"/>
</dbReference>